<accession>A0A1L5NV80</accession>
<name>A0A1L5NV80_9HYPH</name>
<sequence>MTAPICGKLRTVTFLPAGTPTAASTTRTASPAGSVRHGLGKLIHEPQQQTTSVSPIFMISSQPAISIVPATTVTGEYTFVARIEILPMRPPMVSRAGFHLD</sequence>
<evidence type="ECO:0000313" key="2">
    <source>
        <dbReference type="Proteomes" id="UP000184749"/>
    </source>
</evidence>
<organism evidence="1 2">
    <name type="scientific">Rhizobium gallicum</name>
    <dbReference type="NCBI Taxonomy" id="56730"/>
    <lineage>
        <taxon>Bacteria</taxon>
        <taxon>Pseudomonadati</taxon>
        <taxon>Pseudomonadota</taxon>
        <taxon>Alphaproteobacteria</taxon>
        <taxon>Hyphomicrobiales</taxon>
        <taxon>Rhizobiaceae</taxon>
        <taxon>Rhizobium/Agrobacterium group</taxon>
        <taxon>Rhizobium</taxon>
    </lineage>
</organism>
<dbReference type="RefSeq" id="WP_074072096.1">
    <property type="nucleotide sequence ID" value="NZ_CP017105.1"/>
</dbReference>
<evidence type="ECO:0000313" key="1">
    <source>
        <dbReference type="EMBL" id="APO71823.1"/>
    </source>
</evidence>
<gene>
    <name evidence="1" type="ORF">IE4872_PD01298</name>
</gene>
<dbReference type="Proteomes" id="UP000184749">
    <property type="component" value="Plasmid pRgalIE4872d"/>
</dbReference>
<geneLocation type="plasmid" evidence="2">
    <name>prgalie4872d</name>
</geneLocation>
<keyword evidence="1" id="KW-0614">Plasmid</keyword>
<dbReference type="AlphaFoldDB" id="A0A1L5NV80"/>
<dbReference type="EMBL" id="CP017105">
    <property type="protein sequence ID" value="APO71823.1"/>
    <property type="molecule type" value="Genomic_DNA"/>
</dbReference>
<proteinExistence type="predicted"/>
<reference evidence="1 2" key="1">
    <citation type="submission" date="2016-09" db="EMBL/GenBank/DDBJ databases">
        <title>The complete genome sequences of Rhizobium gallicum, symbiovars gallicum and phaseoli, symbionts associated to common bean (Phaseolus vulgaris).</title>
        <authorList>
            <person name="Bustos P."/>
            <person name="Santamaria R.I."/>
            <person name="Perez-Carrascal O.M."/>
            <person name="Juarez S."/>
            <person name="Lozano L."/>
            <person name="Martinez-Flores I."/>
            <person name="Martinez-Romero E."/>
            <person name="Cevallos M."/>
            <person name="Romero D."/>
            <person name="Davila G."/>
            <person name="Gonzalez V."/>
        </authorList>
    </citation>
    <scope>NUCLEOTIDE SEQUENCE [LARGE SCALE GENOMIC DNA]</scope>
    <source>
        <strain evidence="1 2">IE4872</strain>
        <plasmid evidence="2">prgalie4872d</plasmid>
    </source>
</reference>
<protein>
    <submittedName>
        <fullName evidence="1">Uncharacterized protein</fullName>
    </submittedName>
</protein>